<feature type="transmembrane region" description="Helical" evidence="1">
    <location>
        <begin position="360"/>
        <end position="379"/>
    </location>
</feature>
<sequence length="415" mass="46782">MVVRDLWVIFVKELLCFVRDRNIVIYSILLPLFLYPTTFWVMNQIIMFQRGSVENKVSRVGLVNADFSAEFCELLAREEMIETVAAPLDIGDGGVDAILEIEDFSYDEKNPCFAFLIRFEQADEYSVLAQTRLMAVIDQFRAFMLDYIIVTNEFPLELSQSFTIETKNIASDKQMGAFIIARILPMLIIIMAAMGTLYPAIDVIVGERERQTMETNLLVPTSRLILIGGKFAAVTLAGVVAVLLNIGSLAITASHTLFLLEDQGSAIFTIPARAYPLIVLTTIIIAAGFGAACILIASYARTFREGQSFVTPFFIISFQPAVIASLPGISLTYLVSIIPVANAAVMFREIITGIYHWEKILIVLGTLLIYTLLLLVITARRINNENTLWREKAEHIKQTMKKRRWFKLWSVLRRK</sequence>
<evidence type="ECO:0000313" key="3">
    <source>
        <dbReference type="Proteomes" id="UP001594351"/>
    </source>
</evidence>
<keyword evidence="1" id="KW-1133">Transmembrane helix</keyword>
<name>A0ABV6YY59_UNCC1</name>
<protein>
    <submittedName>
        <fullName evidence="2">ABC transporter permease</fullName>
    </submittedName>
</protein>
<reference evidence="2 3" key="1">
    <citation type="submission" date="2024-09" db="EMBL/GenBank/DDBJ databases">
        <title>Laminarin stimulates single cell rates of sulfate reduction while oxygen inhibits transcriptomic activity in coastal marine sediment.</title>
        <authorList>
            <person name="Lindsay M."/>
            <person name="Orcutt B."/>
            <person name="Emerson D."/>
            <person name="Stepanauskas R."/>
            <person name="D'Angelo T."/>
        </authorList>
    </citation>
    <scope>NUCLEOTIDE SEQUENCE [LARGE SCALE GENOMIC DNA]</scope>
    <source>
        <strain evidence="2">SAG AM-311-K15</strain>
    </source>
</reference>
<keyword evidence="3" id="KW-1185">Reference proteome</keyword>
<feature type="transmembrane region" description="Helical" evidence="1">
    <location>
        <begin position="225"/>
        <end position="253"/>
    </location>
</feature>
<feature type="transmembrane region" description="Helical" evidence="1">
    <location>
        <begin position="183"/>
        <end position="205"/>
    </location>
</feature>
<dbReference type="PANTHER" id="PTHR43471">
    <property type="entry name" value="ABC TRANSPORTER PERMEASE"/>
    <property type="match status" value="1"/>
</dbReference>
<feature type="transmembrane region" description="Helical" evidence="1">
    <location>
        <begin position="274"/>
        <end position="297"/>
    </location>
</feature>
<organism evidence="2 3">
    <name type="scientific">candidate division CSSED10-310 bacterium</name>
    <dbReference type="NCBI Taxonomy" id="2855610"/>
    <lineage>
        <taxon>Bacteria</taxon>
        <taxon>Bacteria division CSSED10-310</taxon>
    </lineage>
</organism>
<comment type="caution">
    <text evidence="2">The sequence shown here is derived from an EMBL/GenBank/DDBJ whole genome shotgun (WGS) entry which is preliminary data.</text>
</comment>
<dbReference type="Pfam" id="PF12679">
    <property type="entry name" value="ABC2_membrane_2"/>
    <property type="match status" value="1"/>
</dbReference>
<proteinExistence type="predicted"/>
<feature type="transmembrane region" description="Helical" evidence="1">
    <location>
        <begin position="309"/>
        <end position="326"/>
    </location>
</feature>
<dbReference type="PANTHER" id="PTHR43471:SF3">
    <property type="entry name" value="ABC TRANSPORTER PERMEASE PROTEIN NATB"/>
    <property type="match status" value="1"/>
</dbReference>
<keyword evidence="1" id="KW-0812">Transmembrane</keyword>
<dbReference type="EMBL" id="JBHPBY010000143">
    <property type="protein sequence ID" value="MFC1851008.1"/>
    <property type="molecule type" value="Genomic_DNA"/>
</dbReference>
<dbReference type="Proteomes" id="UP001594351">
    <property type="component" value="Unassembled WGS sequence"/>
</dbReference>
<evidence type="ECO:0000256" key="1">
    <source>
        <dbReference type="SAM" id="Phobius"/>
    </source>
</evidence>
<keyword evidence="1" id="KW-0472">Membrane</keyword>
<gene>
    <name evidence="2" type="ORF">ACFL27_12510</name>
</gene>
<evidence type="ECO:0000313" key="2">
    <source>
        <dbReference type="EMBL" id="MFC1851008.1"/>
    </source>
</evidence>
<accession>A0ABV6YY59</accession>
<feature type="transmembrane region" description="Helical" evidence="1">
    <location>
        <begin position="23"/>
        <end position="42"/>
    </location>
</feature>